<dbReference type="Gene3D" id="1.10.4100.10">
    <property type="entry name" value="2-methylcitrate dehydratase PrpD"/>
    <property type="match status" value="1"/>
</dbReference>
<evidence type="ECO:0000259" key="3">
    <source>
        <dbReference type="Pfam" id="PF19305"/>
    </source>
</evidence>
<dbReference type="InterPro" id="IPR045336">
    <property type="entry name" value="MmgE_PrpD_N"/>
</dbReference>
<dbReference type="RefSeq" id="WP_093992354.1">
    <property type="nucleotide sequence ID" value="NZ_FXZK01000004.1"/>
</dbReference>
<evidence type="ECO:0000313" key="4">
    <source>
        <dbReference type="EMBL" id="SMY08148.1"/>
    </source>
</evidence>
<feature type="domain" description="MmgE/PrpD N-terminal" evidence="2">
    <location>
        <begin position="26"/>
        <end position="239"/>
    </location>
</feature>
<dbReference type="InterPro" id="IPR005656">
    <property type="entry name" value="MmgE_PrpD"/>
</dbReference>
<dbReference type="InterPro" id="IPR042183">
    <property type="entry name" value="MmgE/PrpD_sf_1"/>
</dbReference>
<dbReference type="PANTHER" id="PTHR16943:SF8">
    <property type="entry name" value="2-METHYLCITRATE DEHYDRATASE"/>
    <property type="match status" value="1"/>
</dbReference>
<feature type="domain" description="MmgE/PrpD C-terminal" evidence="3">
    <location>
        <begin position="260"/>
        <end position="408"/>
    </location>
</feature>
<dbReference type="InterPro" id="IPR045337">
    <property type="entry name" value="MmgE_PrpD_C"/>
</dbReference>
<evidence type="ECO:0000256" key="1">
    <source>
        <dbReference type="ARBA" id="ARBA00006174"/>
    </source>
</evidence>
<dbReference type="EC" id="4.2.1.79" evidence="4"/>
<sequence>MTAHRATTASLTGQLLASIASAPTADDKDAAVLHLLDWLGCALAGAVTDTGQAMARAGGATGHPLSPMGRGMADYAFALGSFGSLLEMDDVHRTAILHPGPVIWPAVVACATAETADRAPEAALRGYEAMVRLGKSVGQGHYARFHNTSTCGGLGSAVAAAWMLALDTEQTQWAMAHALSTSGGLWECRNEPGATKHLHVAEAARRGVQAALAAKAGIAGPLRILEGAQGFFAGLAPNGSPEALLQKGPWALHDTSFKPWPACRHAHAAIDAALAFAKMNLGTPESIVIETYADAVLFCDRPTPTDPGAARFSLQHAVAVALADGPPTLAGFETPALGLPKYTAIREICTVAEDSAMTAAYPAHFGARLRVRAGGGETVVHIPDAWGDSENPMSADAIKDKFQMLAAAAGVDGTTLQPAALDPETGAFTLRALLANLPTPLTKDN</sequence>
<dbReference type="GO" id="GO:0047547">
    <property type="term" value="F:2-methylcitrate dehydratase activity"/>
    <property type="evidence" value="ECO:0007669"/>
    <property type="project" value="UniProtKB-EC"/>
</dbReference>
<dbReference type="Gene3D" id="3.30.1330.120">
    <property type="entry name" value="2-methylcitrate dehydratase PrpD"/>
    <property type="match status" value="1"/>
</dbReference>
<dbReference type="Proteomes" id="UP000201613">
    <property type="component" value="Unassembled WGS sequence"/>
</dbReference>
<dbReference type="InterPro" id="IPR036148">
    <property type="entry name" value="MmgE/PrpD_sf"/>
</dbReference>
<keyword evidence="5" id="KW-1185">Reference proteome</keyword>
<dbReference type="Pfam" id="PF03972">
    <property type="entry name" value="MmgE_PrpD_N"/>
    <property type="match status" value="1"/>
</dbReference>
<proteinExistence type="inferred from homology"/>
<dbReference type="Pfam" id="PF19305">
    <property type="entry name" value="MmgE_PrpD_C"/>
    <property type="match status" value="1"/>
</dbReference>
<protein>
    <submittedName>
        <fullName evidence="4">2-methylcitrate dehydratase</fullName>
        <ecNumber evidence="4">4.2.1.79</ecNumber>
    </submittedName>
</protein>
<comment type="similarity">
    <text evidence="1">Belongs to the PrpD family.</text>
</comment>
<dbReference type="OrthoDB" id="9795089at2"/>
<keyword evidence="4" id="KW-0456">Lyase</keyword>
<evidence type="ECO:0000313" key="5">
    <source>
        <dbReference type="Proteomes" id="UP000201613"/>
    </source>
</evidence>
<accession>A0A238LEW5</accession>
<dbReference type="SUPFAM" id="SSF103378">
    <property type="entry name" value="2-methylcitrate dehydratase PrpD"/>
    <property type="match status" value="1"/>
</dbReference>
<dbReference type="AlphaFoldDB" id="A0A238LEW5"/>
<name>A0A238LEW5_9RHOB</name>
<dbReference type="InterPro" id="IPR042188">
    <property type="entry name" value="MmgE/PrpD_sf_2"/>
</dbReference>
<gene>
    <name evidence="4" type="primary">prpD</name>
    <name evidence="4" type="ORF">LOM8899_02297</name>
</gene>
<organism evidence="4 5">
    <name type="scientific">Flavimaricola marinus</name>
    <dbReference type="NCBI Taxonomy" id="1819565"/>
    <lineage>
        <taxon>Bacteria</taxon>
        <taxon>Pseudomonadati</taxon>
        <taxon>Pseudomonadota</taxon>
        <taxon>Alphaproteobacteria</taxon>
        <taxon>Rhodobacterales</taxon>
        <taxon>Paracoccaceae</taxon>
        <taxon>Flavimaricola</taxon>
    </lineage>
</organism>
<evidence type="ECO:0000259" key="2">
    <source>
        <dbReference type="Pfam" id="PF03972"/>
    </source>
</evidence>
<dbReference type="EMBL" id="FXZK01000004">
    <property type="protein sequence ID" value="SMY08148.1"/>
    <property type="molecule type" value="Genomic_DNA"/>
</dbReference>
<reference evidence="5" key="1">
    <citation type="submission" date="2017-05" db="EMBL/GenBank/DDBJ databases">
        <authorList>
            <person name="Rodrigo-Torres L."/>
            <person name="Arahal R. D."/>
            <person name="Lucena T."/>
        </authorList>
    </citation>
    <scope>NUCLEOTIDE SEQUENCE [LARGE SCALE GENOMIC DNA]</scope>
    <source>
        <strain evidence="5">CECT 8899</strain>
    </source>
</reference>
<dbReference type="PANTHER" id="PTHR16943">
    <property type="entry name" value="2-METHYLCITRATE DEHYDRATASE-RELATED"/>
    <property type="match status" value="1"/>
</dbReference>